<dbReference type="Pfam" id="PF24855">
    <property type="entry name" value="DUF7729"/>
    <property type="match status" value="1"/>
</dbReference>
<dbReference type="EMBL" id="KE361633">
    <property type="protein sequence ID" value="EPQ28898.1"/>
    <property type="molecule type" value="Genomic_DNA"/>
</dbReference>
<dbReference type="InterPro" id="IPR056146">
    <property type="entry name" value="DUF7729"/>
</dbReference>
<dbReference type="KEGG" id="pfp:PFL1_03699"/>
<dbReference type="Proteomes" id="UP000053664">
    <property type="component" value="Unassembled WGS sequence"/>
</dbReference>
<evidence type="ECO:0000256" key="1">
    <source>
        <dbReference type="SAM" id="SignalP"/>
    </source>
</evidence>
<reference evidence="3 4" key="1">
    <citation type="journal article" date="2013" name="Plant Cell">
        <title>The transition from a phytopathogenic smut ancestor to an anamorphic biocontrol agent deciphered by comparative whole-genome analysis.</title>
        <authorList>
            <person name="Lefebvre F."/>
            <person name="Joly D.L."/>
            <person name="Labbe C."/>
            <person name="Teichmann B."/>
            <person name="Linning R."/>
            <person name="Belzile F."/>
            <person name="Bakkeren G."/>
            <person name="Belanger R.R."/>
        </authorList>
    </citation>
    <scope>NUCLEOTIDE SEQUENCE [LARGE SCALE GENOMIC DNA]</scope>
    <source>
        <strain evidence="3 4">PF-1</strain>
    </source>
</reference>
<evidence type="ECO:0000313" key="4">
    <source>
        <dbReference type="Proteomes" id="UP000053664"/>
    </source>
</evidence>
<dbReference type="RefSeq" id="XP_007879409.1">
    <property type="nucleotide sequence ID" value="XM_007881218.1"/>
</dbReference>
<evidence type="ECO:0000259" key="2">
    <source>
        <dbReference type="Pfam" id="PF24855"/>
    </source>
</evidence>
<sequence length="317" mass="32821">MKFYSTVGAIALLGAGLVSAQDAASTSSASAASAIPTDLSDSCRTFLAGLNTDTKISACTGPLVAATKAYSAAATNTSNTNTAAEIDSTLINLCGANSCDADLIRSYLDSFWQSCHSDIQQRKPKIGDYYDNLYMITPLRNAICSTDSTGGYCLKTIAKAASSTSIVSKRSLVADADSGLLPLERRQSSNAQIDDLADSVAEETAAASITNTNTAFLYLSEKTPKSILCSDCSQNILAAYIEFETAIPYGIGLQNSDKLKVQSSIFQAYVNTCGRPAVTSLKKIAGVSALDGATRGQVAGMTVTAAAAAAVALVAFL</sequence>
<feature type="chain" id="PRO_5001599541" description="DUF7729 domain-containing protein" evidence="1">
    <location>
        <begin position="21"/>
        <end position="317"/>
    </location>
</feature>
<dbReference type="eggNOG" id="ENOG502S2I3">
    <property type="taxonomic scope" value="Eukaryota"/>
</dbReference>
<feature type="domain" description="DUF7729" evidence="2">
    <location>
        <begin position="40"/>
        <end position="163"/>
    </location>
</feature>
<proteinExistence type="predicted"/>
<dbReference type="GeneID" id="19317807"/>
<accession>A0A061H8E4</accession>
<name>A0A061H8E4_9BASI</name>
<gene>
    <name evidence="3" type="ORF">PFL1_03699</name>
</gene>
<protein>
    <recommendedName>
        <fullName evidence="2">DUF7729 domain-containing protein</fullName>
    </recommendedName>
</protein>
<organism evidence="3 4">
    <name type="scientific">Pseudozyma flocculosa PF-1</name>
    <dbReference type="NCBI Taxonomy" id="1277687"/>
    <lineage>
        <taxon>Eukaryota</taxon>
        <taxon>Fungi</taxon>
        <taxon>Dikarya</taxon>
        <taxon>Basidiomycota</taxon>
        <taxon>Ustilaginomycotina</taxon>
        <taxon>Ustilaginomycetes</taxon>
        <taxon>Ustilaginales</taxon>
        <taxon>Ustilaginaceae</taxon>
        <taxon>Pseudozyma</taxon>
    </lineage>
</organism>
<feature type="signal peptide" evidence="1">
    <location>
        <begin position="1"/>
        <end position="20"/>
    </location>
</feature>
<dbReference type="HOGENOM" id="CLU_049056_0_0_1"/>
<keyword evidence="1" id="KW-0732">Signal</keyword>
<dbReference type="AlphaFoldDB" id="A0A061H8E4"/>
<dbReference type="OrthoDB" id="5588482at2759"/>
<evidence type="ECO:0000313" key="3">
    <source>
        <dbReference type="EMBL" id="EPQ28898.1"/>
    </source>
</evidence>